<accession>A0A2N0S7L5</accession>
<evidence type="ECO:0000313" key="2">
    <source>
        <dbReference type="Proteomes" id="UP000232688"/>
    </source>
</evidence>
<dbReference type="AlphaFoldDB" id="A0A2N0S7L5"/>
<sequence length="324" mass="37141">MSGFTSSSSSNNIKTEIVRLVESQKEKASLLAYFTKYQDQQTEVFSDLSNFEADEDLVTLRLSCLINPLLVNEDDLKSIVEDIKEKLGDIYELSARLEISKLQVSNYASKFEAFVIFGLVSFALPRKQLPFENASYDTQAYLLFFRANELSNHIYVKTSMRQKLEELIKYITLSNLHELADKADLALKDWAQYEGKLCTVKSAEKRQYLANTPELGIILMMAYVPFYYRLNIDLRGRTSGIDITNIKIELGEIKSSKVSKAIKKGYRQLLFEKDICPKTDSNFKAPPKEWKEDINFSSSADYHVDVAGQQLEKNYVSISFNSFY</sequence>
<organism evidence="1 2">
    <name type="scientific">Rhizophagus irregularis</name>
    <dbReference type="NCBI Taxonomy" id="588596"/>
    <lineage>
        <taxon>Eukaryota</taxon>
        <taxon>Fungi</taxon>
        <taxon>Fungi incertae sedis</taxon>
        <taxon>Mucoromycota</taxon>
        <taxon>Glomeromycotina</taxon>
        <taxon>Glomeromycetes</taxon>
        <taxon>Glomerales</taxon>
        <taxon>Glomeraceae</taxon>
        <taxon>Rhizophagus</taxon>
    </lineage>
</organism>
<protein>
    <submittedName>
        <fullName evidence="1">Uncharacterized protein</fullName>
    </submittedName>
</protein>
<gene>
    <name evidence="1" type="ORF">RhiirA1_453455</name>
</gene>
<dbReference type="VEuPathDB" id="FungiDB:RhiirFUN_012418"/>
<evidence type="ECO:0000313" key="1">
    <source>
        <dbReference type="EMBL" id="PKC71542.1"/>
    </source>
</evidence>
<name>A0A2N0S7L5_9GLOM</name>
<dbReference type="Proteomes" id="UP000232688">
    <property type="component" value="Unassembled WGS sequence"/>
</dbReference>
<dbReference type="EMBL" id="LLXH01000163">
    <property type="protein sequence ID" value="PKC71542.1"/>
    <property type="molecule type" value="Genomic_DNA"/>
</dbReference>
<dbReference type="VEuPathDB" id="FungiDB:FUN_011107"/>
<proteinExistence type="predicted"/>
<comment type="caution">
    <text evidence="1">The sequence shown here is derived from an EMBL/GenBank/DDBJ whole genome shotgun (WGS) entry which is preliminary data.</text>
</comment>
<reference evidence="1 2" key="2">
    <citation type="submission" date="2017-10" db="EMBL/GenBank/DDBJ databases">
        <title>Genome analyses suggest a sexual origin of heterokaryosis in a supposedly ancient asexual fungus.</title>
        <authorList>
            <person name="Corradi N."/>
            <person name="Sedzielewska K."/>
            <person name="Noel J."/>
            <person name="Charron P."/>
            <person name="Farinelli L."/>
            <person name="Marton T."/>
            <person name="Kruger M."/>
            <person name="Pelin A."/>
            <person name="Brachmann A."/>
            <person name="Corradi N."/>
        </authorList>
    </citation>
    <scope>NUCLEOTIDE SEQUENCE [LARGE SCALE GENOMIC DNA]</scope>
    <source>
        <strain evidence="1 2">A1</strain>
    </source>
</reference>
<reference evidence="1 2" key="1">
    <citation type="submission" date="2017-10" db="EMBL/GenBank/DDBJ databases">
        <title>Extensive intraspecific genome diversity in a model arbuscular mycorrhizal fungus.</title>
        <authorList>
            <person name="Chen E.C.H."/>
            <person name="Morin E."/>
            <person name="Baudet D."/>
            <person name="Noel J."/>
            <person name="Ndikumana S."/>
            <person name="Charron P."/>
            <person name="St-Onge C."/>
            <person name="Giorgi J."/>
            <person name="Grigoriev I.V."/>
            <person name="Roux C."/>
            <person name="Martin F.M."/>
            <person name="Corradi N."/>
        </authorList>
    </citation>
    <scope>NUCLEOTIDE SEQUENCE [LARGE SCALE GENOMIC DNA]</scope>
    <source>
        <strain evidence="1 2">A1</strain>
    </source>
</reference>
<dbReference type="VEuPathDB" id="FungiDB:RhiirA1_453455"/>